<dbReference type="EMBL" id="FOFY01000015">
    <property type="protein sequence ID" value="SER40451.1"/>
    <property type="molecule type" value="Genomic_DNA"/>
</dbReference>
<evidence type="ECO:0000313" key="3">
    <source>
        <dbReference type="Proteomes" id="UP000183496"/>
    </source>
</evidence>
<keyword evidence="2" id="KW-0378">Hydrolase</keyword>
<comment type="caution">
    <text evidence="2">The sequence shown here is derived from an EMBL/GenBank/DDBJ whole genome shotgun (WGS) entry which is preliminary data.</text>
</comment>
<sequence length="314" mass="36971">MNLHLTFDKYITHQHPFENDYEGKVITTLIESRGNKEEHKQTILYIHGFCDYFFQIHLMDYFNEHGVNFYAIDLRKYGRSLLPHQHPNYCKSMREYFPDIDYGIEYILKEKRDTQLFLLGHSTGGLLATYYAMFGLLKERLSGLILNSPFFDFNVPFYVKPFMGSVARSKVSKDMFANAEQMPELYGKTLHKDYEGEWEYKKEWKPINPFAVYYNWILAVQHTQELIQEVVLHEDFPILLMYSDKSGNTSKWTDTSMTSDIVLNVKDIDKIGSKIGHRVEKAVIEDGMHDLFLSKKEVRNKALSSVLQFLEKHQ</sequence>
<dbReference type="Proteomes" id="UP000183496">
    <property type="component" value="Unassembled WGS sequence"/>
</dbReference>
<dbReference type="KEGG" id="mpw:MPR_2915"/>
<proteinExistence type="predicted"/>
<accession>A0AAJ5BF20</accession>
<reference evidence="2 3" key="1">
    <citation type="submission" date="2016-10" db="EMBL/GenBank/DDBJ databases">
        <authorList>
            <person name="Varghese N."/>
            <person name="Submissions S."/>
        </authorList>
    </citation>
    <scope>NUCLEOTIDE SEQUENCE [LARGE SCALE GENOMIC DNA]</scope>
    <source>
        <strain evidence="3">DSM 19823 / KCTC 23066 / CCTCC M 208030 / D25</strain>
    </source>
</reference>
<dbReference type="PANTHER" id="PTHR42886">
    <property type="entry name" value="RE40534P-RELATED"/>
    <property type="match status" value="1"/>
</dbReference>
<dbReference type="InterPro" id="IPR029058">
    <property type="entry name" value="AB_hydrolase_fold"/>
</dbReference>
<dbReference type="AlphaFoldDB" id="A0AAJ5BF20"/>
<dbReference type="SUPFAM" id="SSF53474">
    <property type="entry name" value="alpha/beta-Hydrolases"/>
    <property type="match status" value="1"/>
</dbReference>
<dbReference type="Pfam" id="PF12146">
    <property type="entry name" value="Hydrolase_4"/>
    <property type="match status" value="1"/>
</dbReference>
<keyword evidence="3" id="KW-1185">Reference proteome</keyword>
<dbReference type="PANTHER" id="PTHR42886:SF29">
    <property type="entry name" value="PUMMELIG, ISOFORM A"/>
    <property type="match status" value="1"/>
</dbReference>
<protein>
    <submittedName>
        <fullName evidence="2">Lysophospholipase, alpha-beta hydrolase superfamily</fullName>
    </submittedName>
</protein>
<dbReference type="GO" id="GO:0016787">
    <property type="term" value="F:hydrolase activity"/>
    <property type="evidence" value="ECO:0007669"/>
    <property type="project" value="UniProtKB-KW"/>
</dbReference>
<evidence type="ECO:0000313" key="2">
    <source>
        <dbReference type="EMBL" id="SER40451.1"/>
    </source>
</evidence>
<dbReference type="RefSeq" id="WP_041893687.1">
    <property type="nucleotide sequence ID" value="NZ_CP010817.1"/>
</dbReference>
<feature type="domain" description="Serine aminopeptidase S33" evidence="1">
    <location>
        <begin position="38"/>
        <end position="245"/>
    </location>
</feature>
<evidence type="ECO:0000259" key="1">
    <source>
        <dbReference type="Pfam" id="PF12146"/>
    </source>
</evidence>
<dbReference type="Gene3D" id="3.40.50.1820">
    <property type="entry name" value="alpha/beta hydrolase"/>
    <property type="match status" value="1"/>
</dbReference>
<organism evidence="2 3">
    <name type="scientific">Myroides profundi</name>
    <dbReference type="NCBI Taxonomy" id="480520"/>
    <lineage>
        <taxon>Bacteria</taxon>
        <taxon>Pseudomonadati</taxon>
        <taxon>Bacteroidota</taxon>
        <taxon>Flavobacteriia</taxon>
        <taxon>Flavobacteriales</taxon>
        <taxon>Flavobacteriaceae</taxon>
        <taxon>Myroides</taxon>
    </lineage>
</organism>
<name>A0AAJ5BF20_MYRPR</name>
<dbReference type="InterPro" id="IPR022742">
    <property type="entry name" value="Hydrolase_4"/>
</dbReference>
<gene>
    <name evidence="2" type="ORF">SAMN04488089_11526</name>
</gene>